<comment type="caution">
    <text evidence="17">The sequence shown here is derived from an EMBL/GenBank/DDBJ whole genome shotgun (WGS) entry which is preliminary data.</text>
</comment>
<evidence type="ECO:0000256" key="14">
    <source>
        <dbReference type="SAM" id="SignalP"/>
    </source>
</evidence>
<evidence type="ECO:0000256" key="5">
    <source>
        <dbReference type="ARBA" id="ARBA00022729"/>
    </source>
</evidence>
<accession>A0A814AKV9</accession>
<sequence>MFDCNLKPLTLILFLTFSYPSLISTERYGHRAGDVILGGLFPVHEYGNSRETCGAISEFRGIQRLEAMLFAIEQINNDIHLLPGITLGALILDTCSDDNYALEQSLRFVRSRLASGTCTCVNTSTSDSFHNDNVFGVVGATLSSVSVHVANLLRLFQLPQISYASTTPKLSEASFDYFARTVPSDSNQARAIVDILRHLNFTYVNTIYSHGDYGEGGFREFKRLLKVATVDEDDNHLHVHKKKQRRICIADEQRLKRDASIQEIRTILQTMIDRVKSDVQVRVYVLFVTKEDARKLLQAVKLINVTHRPVLIASDAWGKESSVVIHGETDEIAVGALTLELISMQPVNYDRYFNALKPDLTQISDGENEDNQKPKTIASRNPWFNEFWELRFGCSLKTSIECRNQRLNETNWDSKLQFIVDATYVFAQALHMYFNCSTSSCTNASLNGINGTKLFRLILEQPFSMPDFRQIQFNSERFVPGHYRIYNYRRSNVTSADTNVLPYEYVSVGEWKVGRNERGQLNLDIGAIVWPGSSVYNTSSSSIIPISRCSEPCRVGEVKQFQGDSCCWVCTACNETSIVTGTDENERCEPCQDKYWPTANRTSCYQLEETYIEILSMQALLPIGLSLAGNILTLFVVILFYQKRETPIVKASGKELCFIMLGGIHLCYTMTFPFLLKPHIITCIIQRLGIGLGFSMMYAALLTKTNRIARIFTSAKKQGRLRPQYISPNSQVAICSCLITVQLLLSLLWLAYEHPYVESITHNRFIILKCHMNKHSFLFSLTYNVLLVLICTMYAIRTRKVPENFNETKFIGFTCYTTCIIWLAFLPIYFTADETSRHQVHITTLCVTISLCATVALFCLFSPKVYIILIHPEKNMRLTNQLKAQVNSFKFTSHIPMSTNFPVQEAIIDDGASKSVVNNDTEDVVQPFIVNKSVSFQLGQNNVKPKAKLPSVSSTRDNSNCRSSNDKQKSSFKKYAFDDEDSLNSNSNQGEDIML</sequence>
<keyword evidence="10" id="KW-0325">Glycoprotein</keyword>
<keyword evidence="3" id="KW-1003">Cell membrane</keyword>
<feature type="transmembrane region" description="Helical" evidence="13">
    <location>
        <begin position="619"/>
        <end position="641"/>
    </location>
</feature>
<dbReference type="AlphaFoldDB" id="A0A814AKV9"/>
<dbReference type="Pfam" id="PF07562">
    <property type="entry name" value="NCD3G"/>
    <property type="match status" value="1"/>
</dbReference>
<dbReference type="Pfam" id="PF00003">
    <property type="entry name" value="7tm_3"/>
    <property type="match status" value="1"/>
</dbReference>
<dbReference type="Proteomes" id="UP000663828">
    <property type="component" value="Unassembled WGS sequence"/>
</dbReference>
<feature type="compositionally biased region" description="Polar residues" evidence="12">
    <location>
        <begin position="951"/>
        <end position="963"/>
    </location>
</feature>
<dbReference type="GO" id="GO:0005886">
    <property type="term" value="C:plasma membrane"/>
    <property type="evidence" value="ECO:0007669"/>
    <property type="project" value="UniProtKB-SubCell"/>
</dbReference>
<feature type="transmembrane region" description="Helical" evidence="13">
    <location>
        <begin position="842"/>
        <end position="869"/>
    </location>
</feature>
<evidence type="ECO:0000313" key="16">
    <source>
        <dbReference type="EMBL" id="CAF0884025.1"/>
    </source>
</evidence>
<protein>
    <recommendedName>
        <fullName evidence="15">G-protein coupled receptors family 3 profile domain-containing protein</fullName>
    </recommendedName>
</protein>
<dbReference type="Pfam" id="PF01094">
    <property type="entry name" value="ANF_receptor"/>
    <property type="match status" value="1"/>
</dbReference>
<evidence type="ECO:0000256" key="6">
    <source>
        <dbReference type="ARBA" id="ARBA00022989"/>
    </source>
</evidence>
<dbReference type="PRINTS" id="PR00593">
    <property type="entry name" value="MTABOTROPICR"/>
</dbReference>
<dbReference type="Gene3D" id="2.10.50.30">
    <property type="entry name" value="GPCR, family 3, nine cysteines domain"/>
    <property type="match status" value="1"/>
</dbReference>
<evidence type="ECO:0000256" key="7">
    <source>
        <dbReference type="ARBA" id="ARBA00023040"/>
    </source>
</evidence>
<evidence type="ECO:0000256" key="8">
    <source>
        <dbReference type="ARBA" id="ARBA00023136"/>
    </source>
</evidence>
<keyword evidence="18" id="KW-1185">Reference proteome</keyword>
<dbReference type="InterPro" id="IPR001828">
    <property type="entry name" value="ANF_lig-bd_rcpt"/>
</dbReference>
<dbReference type="OrthoDB" id="425344at2759"/>
<evidence type="ECO:0000256" key="3">
    <source>
        <dbReference type="ARBA" id="ARBA00022475"/>
    </source>
</evidence>
<feature type="region of interest" description="Disordered" evidence="12">
    <location>
        <begin position="947"/>
        <end position="995"/>
    </location>
</feature>
<dbReference type="Proteomes" id="UP000663852">
    <property type="component" value="Unassembled WGS sequence"/>
</dbReference>
<keyword evidence="7" id="KW-0297">G-protein coupled receptor</keyword>
<dbReference type="InterPro" id="IPR017978">
    <property type="entry name" value="GPCR_3_C"/>
</dbReference>
<dbReference type="FunFam" id="2.10.50.30:FF:000004">
    <property type="entry name" value="Taste receptor type 1 member 3-like protein"/>
    <property type="match status" value="1"/>
</dbReference>
<feature type="domain" description="G-protein coupled receptors family 3 profile" evidence="15">
    <location>
        <begin position="618"/>
        <end position="884"/>
    </location>
</feature>
<evidence type="ECO:0000256" key="12">
    <source>
        <dbReference type="SAM" id="MobiDB-lite"/>
    </source>
</evidence>
<dbReference type="InterPro" id="IPR028082">
    <property type="entry name" value="Peripla_BP_I"/>
</dbReference>
<gene>
    <name evidence="16" type="ORF">EDS130_LOCUS8940</name>
    <name evidence="17" type="ORF">XAT740_LOCUS8825</name>
</gene>
<keyword evidence="4 13" id="KW-0812">Transmembrane</keyword>
<dbReference type="InterPro" id="IPR050726">
    <property type="entry name" value="mGluR"/>
</dbReference>
<keyword evidence="5 14" id="KW-0732">Signal</keyword>
<dbReference type="EMBL" id="CAJNOJ010000029">
    <property type="protein sequence ID" value="CAF0884025.1"/>
    <property type="molecule type" value="Genomic_DNA"/>
</dbReference>
<keyword evidence="6 13" id="KW-1133">Transmembrane helix</keyword>
<dbReference type="InterPro" id="IPR038550">
    <property type="entry name" value="GPCR_3_9-Cys_sf"/>
</dbReference>
<comment type="subcellular location">
    <subcellularLocation>
        <location evidence="1">Cell membrane</location>
        <topology evidence="1">Multi-pass membrane protein</topology>
    </subcellularLocation>
</comment>
<evidence type="ECO:0000256" key="9">
    <source>
        <dbReference type="ARBA" id="ARBA00023170"/>
    </source>
</evidence>
<feature type="transmembrane region" description="Helical" evidence="13">
    <location>
        <begin position="777"/>
        <end position="796"/>
    </location>
</feature>
<feature type="transmembrane region" description="Helical" evidence="13">
    <location>
        <begin position="679"/>
        <end position="701"/>
    </location>
</feature>
<evidence type="ECO:0000313" key="18">
    <source>
        <dbReference type="Proteomes" id="UP000663828"/>
    </source>
</evidence>
<dbReference type="InterPro" id="IPR000337">
    <property type="entry name" value="GPCR_3"/>
</dbReference>
<reference evidence="17" key="1">
    <citation type="submission" date="2021-02" db="EMBL/GenBank/DDBJ databases">
        <authorList>
            <person name="Nowell W R."/>
        </authorList>
    </citation>
    <scope>NUCLEOTIDE SEQUENCE</scope>
</reference>
<name>A0A814AKV9_ADIRI</name>
<dbReference type="SUPFAM" id="SSF53822">
    <property type="entry name" value="Periplasmic binding protein-like I"/>
    <property type="match status" value="1"/>
</dbReference>
<comment type="similarity">
    <text evidence="2">Belongs to the G-protein coupled receptor 3 family.</text>
</comment>
<dbReference type="PRINTS" id="PR00248">
    <property type="entry name" value="GPCRMGR"/>
</dbReference>
<dbReference type="InterPro" id="IPR000162">
    <property type="entry name" value="GPCR_3_mtglu_rcpt"/>
</dbReference>
<dbReference type="EMBL" id="CAJNOR010000445">
    <property type="protein sequence ID" value="CAF0916856.1"/>
    <property type="molecule type" value="Genomic_DNA"/>
</dbReference>
<evidence type="ECO:0000313" key="17">
    <source>
        <dbReference type="EMBL" id="CAF0916856.1"/>
    </source>
</evidence>
<keyword evidence="11" id="KW-0807">Transducer</keyword>
<feature type="transmembrane region" description="Helical" evidence="13">
    <location>
        <begin position="653"/>
        <end position="673"/>
    </location>
</feature>
<dbReference type="InterPro" id="IPR011500">
    <property type="entry name" value="GPCR_3_9-Cys_dom"/>
</dbReference>
<evidence type="ECO:0000256" key="1">
    <source>
        <dbReference type="ARBA" id="ARBA00004651"/>
    </source>
</evidence>
<keyword evidence="9" id="KW-0675">Receptor</keyword>
<evidence type="ECO:0000256" key="4">
    <source>
        <dbReference type="ARBA" id="ARBA00022692"/>
    </source>
</evidence>
<feature type="transmembrane region" description="Helical" evidence="13">
    <location>
        <begin position="732"/>
        <end position="752"/>
    </location>
</feature>
<dbReference type="GO" id="GO:0004930">
    <property type="term" value="F:G protein-coupled receptor activity"/>
    <property type="evidence" value="ECO:0007669"/>
    <property type="project" value="UniProtKB-KW"/>
</dbReference>
<organism evidence="17 18">
    <name type="scientific">Adineta ricciae</name>
    <name type="common">Rotifer</name>
    <dbReference type="NCBI Taxonomy" id="249248"/>
    <lineage>
        <taxon>Eukaryota</taxon>
        <taxon>Metazoa</taxon>
        <taxon>Spiralia</taxon>
        <taxon>Gnathifera</taxon>
        <taxon>Rotifera</taxon>
        <taxon>Eurotatoria</taxon>
        <taxon>Bdelloidea</taxon>
        <taxon>Adinetida</taxon>
        <taxon>Adinetidae</taxon>
        <taxon>Adineta</taxon>
    </lineage>
</organism>
<dbReference type="PANTHER" id="PTHR24060">
    <property type="entry name" value="METABOTROPIC GLUTAMATE RECEPTOR"/>
    <property type="match status" value="1"/>
</dbReference>
<dbReference type="PROSITE" id="PS50259">
    <property type="entry name" value="G_PROTEIN_RECEP_F3_4"/>
    <property type="match status" value="1"/>
</dbReference>
<evidence type="ECO:0000256" key="10">
    <source>
        <dbReference type="ARBA" id="ARBA00023180"/>
    </source>
</evidence>
<keyword evidence="8 13" id="KW-0472">Membrane</keyword>
<evidence type="ECO:0000256" key="2">
    <source>
        <dbReference type="ARBA" id="ARBA00007242"/>
    </source>
</evidence>
<feature type="transmembrane region" description="Helical" evidence="13">
    <location>
        <begin position="808"/>
        <end position="830"/>
    </location>
</feature>
<feature type="compositionally biased region" description="Polar residues" evidence="12">
    <location>
        <begin position="983"/>
        <end position="995"/>
    </location>
</feature>
<evidence type="ECO:0000259" key="15">
    <source>
        <dbReference type="PROSITE" id="PS50259"/>
    </source>
</evidence>
<dbReference type="Gene3D" id="3.40.50.2300">
    <property type="match status" value="2"/>
</dbReference>
<evidence type="ECO:0000256" key="13">
    <source>
        <dbReference type="SAM" id="Phobius"/>
    </source>
</evidence>
<proteinExistence type="inferred from homology"/>
<evidence type="ECO:0000256" key="11">
    <source>
        <dbReference type="ARBA" id="ARBA00023224"/>
    </source>
</evidence>
<feature type="chain" id="PRO_5035683593" description="G-protein coupled receptors family 3 profile domain-containing protein" evidence="14">
    <location>
        <begin position="26"/>
        <end position="995"/>
    </location>
</feature>
<feature type="signal peptide" evidence="14">
    <location>
        <begin position="1"/>
        <end position="25"/>
    </location>
</feature>